<dbReference type="AlphaFoldDB" id="A0A847SH57"/>
<dbReference type="RefSeq" id="WP_168740809.1">
    <property type="nucleotide sequence ID" value="NZ_JABAHZ010000005.1"/>
</dbReference>
<keyword evidence="7 8" id="KW-0998">Cell outer membrane</keyword>
<comment type="subcellular location">
    <subcellularLocation>
        <location evidence="1 8">Cell outer membrane</location>
        <topology evidence="1 8">Multi-pass membrane protein</topology>
    </subcellularLocation>
</comment>
<dbReference type="PROSITE" id="PS52016">
    <property type="entry name" value="TONB_DEPENDENT_REC_3"/>
    <property type="match status" value="1"/>
</dbReference>
<dbReference type="Gene3D" id="2.40.170.20">
    <property type="entry name" value="TonB-dependent receptor, beta-barrel domain"/>
    <property type="match status" value="1"/>
</dbReference>
<dbReference type="Gene3D" id="2.170.130.10">
    <property type="entry name" value="TonB-dependent receptor, plug domain"/>
    <property type="match status" value="1"/>
</dbReference>
<dbReference type="InterPro" id="IPR037066">
    <property type="entry name" value="Plug_dom_sf"/>
</dbReference>
<feature type="domain" description="TonB-dependent receptor plug" evidence="11">
    <location>
        <begin position="225"/>
        <end position="330"/>
    </location>
</feature>
<evidence type="ECO:0000256" key="8">
    <source>
        <dbReference type="PROSITE-ProRule" id="PRU01360"/>
    </source>
</evidence>
<comment type="caution">
    <text evidence="12">The sequence shown here is derived from an EMBL/GenBank/DDBJ whole genome shotgun (WGS) entry which is preliminary data.</text>
</comment>
<dbReference type="InterPro" id="IPR023997">
    <property type="entry name" value="TonB-dep_OMP_SusC/RagA_CS"/>
</dbReference>
<dbReference type="NCBIfam" id="TIGR04056">
    <property type="entry name" value="OMP_RagA_SusC"/>
    <property type="match status" value="1"/>
</dbReference>
<evidence type="ECO:0000256" key="9">
    <source>
        <dbReference type="RuleBase" id="RU003357"/>
    </source>
</evidence>
<keyword evidence="3 8" id="KW-1134">Transmembrane beta strand</keyword>
<evidence type="ECO:0000256" key="2">
    <source>
        <dbReference type="ARBA" id="ARBA00022448"/>
    </source>
</evidence>
<evidence type="ECO:0000256" key="4">
    <source>
        <dbReference type="ARBA" id="ARBA00022692"/>
    </source>
</evidence>
<keyword evidence="6 8" id="KW-0472">Membrane</keyword>
<keyword evidence="12" id="KW-0675">Receptor</keyword>
<dbReference type="FunFam" id="2.170.130.10:FF:000003">
    <property type="entry name" value="SusC/RagA family TonB-linked outer membrane protein"/>
    <property type="match status" value="1"/>
</dbReference>
<organism evidence="12 13">
    <name type="scientific">Chitinophaga eiseniae</name>
    <dbReference type="NCBI Taxonomy" id="634771"/>
    <lineage>
        <taxon>Bacteria</taxon>
        <taxon>Pseudomonadati</taxon>
        <taxon>Bacteroidota</taxon>
        <taxon>Chitinophagia</taxon>
        <taxon>Chitinophagales</taxon>
        <taxon>Chitinophagaceae</taxon>
        <taxon>Chitinophaga</taxon>
    </lineage>
</organism>
<dbReference type="InterPro" id="IPR008969">
    <property type="entry name" value="CarboxyPept-like_regulatory"/>
</dbReference>
<evidence type="ECO:0000256" key="1">
    <source>
        <dbReference type="ARBA" id="ARBA00004571"/>
    </source>
</evidence>
<dbReference type="NCBIfam" id="TIGR04057">
    <property type="entry name" value="SusC_RagA_signa"/>
    <property type="match status" value="1"/>
</dbReference>
<dbReference type="InterPro" id="IPR023996">
    <property type="entry name" value="TonB-dep_OMP_SusC/RagA"/>
</dbReference>
<dbReference type="GO" id="GO:0009279">
    <property type="term" value="C:cell outer membrane"/>
    <property type="evidence" value="ECO:0007669"/>
    <property type="project" value="UniProtKB-SubCell"/>
</dbReference>
<dbReference type="SUPFAM" id="SSF56935">
    <property type="entry name" value="Porins"/>
    <property type="match status" value="1"/>
</dbReference>
<dbReference type="Proteomes" id="UP000552864">
    <property type="component" value="Unassembled WGS sequence"/>
</dbReference>
<dbReference type="InterPro" id="IPR012910">
    <property type="entry name" value="Plug_dom"/>
</dbReference>
<dbReference type="InterPro" id="IPR036942">
    <property type="entry name" value="Beta-barrel_TonB_sf"/>
</dbReference>
<evidence type="ECO:0000313" key="12">
    <source>
        <dbReference type="EMBL" id="NLR81161.1"/>
    </source>
</evidence>
<dbReference type="EMBL" id="JABAHZ010000005">
    <property type="protein sequence ID" value="NLR81161.1"/>
    <property type="molecule type" value="Genomic_DNA"/>
</dbReference>
<dbReference type="Pfam" id="PF13715">
    <property type="entry name" value="CarbopepD_reg_2"/>
    <property type="match status" value="1"/>
</dbReference>
<feature type="domain" description="TonB-dependent receptor-like beta-barrel" evidence="10">
    <location>
        <begin position="506"/>
        <end position="1049"/>
    </location>
</feature>
<keyword evidence="13" id="KW-1185">Reference proteome</keyword>
<evidence type="ECO:0000313" key="13">
    <source>
        <dbReference type="Proteomes" id="UP000552864"/>
    </source>
</evidence>
<evidence type="ECO:0000256" key="5">
    <source>
        <dbReference type="ARBA" id="ARBA00023077"/>
    </source>
</evidence>
<keyword evidence="2 8" id="KW-0813">Transport</keyword>
<protein>
    <submittedName>
        <fullName evidence="12">TonB-dependent receptor</fullName>
    </submittedName>
</protein>
<evidence type="ECO:0000259" key="10">
    <source>
        <dbReference type="Pfam" id="PF00593"/>
    </source>
</evidence>
<gene>
    <name evidence="12" type="ORF">HGH91_21210</name>
</gene>
<sequence length="1113" mass="124156">MKKCVPVIGMLMKMSLCIVVVVCSTTLTLLAKHTEAQLLEKRITLKVEGGALHDALDEIGASANLSFSYAVNREIFNSIVTIRAKHQKVGNVLKELLAPFSLEYFIADDKVIIRRSNEMLANMLLDADAGLMYKDIRGKVVNEKDEPLPGVSIRVKDASMATVTDGKGEYLLKGIPENAVLIVSFMGYNTQEIASGKDTQLRIVLTEDTKKLGEVIVVGYGSQKKASLTSAVASVKGAAVAERPVPNVVNALQGQVPGLFVQQTDGMPGTNNNKLNIRGISTLSSNPVLVLIDGVAGQLETVNPQDIDNISILKDASATAIYGARASGGVILVTTRKGKLNSKPSLAYDAYAGTQQPTYLPKLVDAVSFMRKWNESQLNDNPDATVRFSDADIQKYASGELPSTDWISAIFKKNALQMQHNVGISGGTKNTDYFVSLGYLKQEGLVQGVMNERFTSRVNVNTQILDNLKFGINTVYMNAPKSFAGAGIYTTAMHWAYILNPTEWAYTPQGRDRSYRGGSQPVAIINHGGFENYKDNYFNTNLSLDYGITKNLSVKGQYSYNSRDIKHKIFRATYKLYDDEENLVTTQQSPNSLNDDYNTAINQTFIGTVNYGLQVKQHDFKALLGYSQESMKYDAYSLGRQDFLNNDIHVINGGSVKKDQWSTGGRAYEWAIQSMFGRLSYSFKDRYLLEVNGRYDGSSRFKNNRWGFFPSVSAGWRISEEDFLKSSGTISNLKLRASYGKVGNQNATGTDTRGIYSWASLIGTGASYFNDKAQTTTYYNNTANPDLTWEEKVTGNIGVDVGFFQEKLTLTADVFKEKTTGILLTPSVPSTFGRDAPVMNLGRMSNWGWEVSAGYQNRDNRLKYGIMVNIFDSRNKILDLGGTPDVLQENPVMVGQSRWTWYGYKALGLFQSDEEVKSSPTYKPQNKAGDIKYQDINGDGQITPEDRVILGDADPHIMFGVNANFSWKQFDLSMLFQGVLKNKTYLTGYAVSPFNYGGSFTTDLMDSWTPENRGARYPLMRQDLSVNYDFSDWWLYDSKYVRLKNLQLGYSVPNNILQRTKIGQLRFYFMMENALTLKSKRFPKSFDPEIDNWQSGVNFPQMKTYTFGLNLKF</sequence>
<comment type="similarity">
    <text evidence="8 9">Belongs to the TonB-dependent receptor family.</text>
</comment>
<evidence type="ECO:0000256" key="3">
    <source>
        <dbReference type="ARBA" id="ARBA00022452"/>
    </source>
</evidence>
<evidence type="ECO:0000259" key="11">
    <source>
        <dbReference type="Pfam" id="PF07715"/>
    </source>
</evidence>
<reference evidence="12 13" key="1">
    <citation type="submission" date="2020-04" db="EMBL/GenBank/DDBJ databases">
        <authorList>
            <person name="Yin C."/>
        </authorList>
    </citation>
    <scope>NUCLEOTIDE SEQUENCE [LARGE SCALE GENOMIC DNA]</scope>
    <source>
        <strain evidence="12 13">Ak56</strain>
    </source>
</reference>
<dbReference type="InterPro" id="IPR039426">
    <property type="entry name" value="TonB-dep_rcpt-like"/>
</dbReference>
<dbReference type="Pfam" id="PF00593">
    <property type="entry name" value="TonB_dep_Rec_b-barrel"/>
    <property type="match status" value="1"/>
</dbReference>
<keyword evidence="4 8" id="KW-0812">Transmembrane</keyword>
<dbReference type="SUPFAM" id="SSF49464">
    <property type="entry name" value="Carboxypeptidase regulatory domain-like"/>
    <property type="match status" value="1"/>
</dbReference>
<keyword evidence="5 9" id="KW-0798">TonB box</keyword>
<evidence type="ECO:0000256" key="7">
    <source>
        <dbReference type="ARBA" id="ARBA00023237"/>
    </source>
</evidence>
<dbReference type="Pfam" id="PF07715">
    <property type="entry name" value="Plug"/>
    <property type="match status" value="1"/>
</dbReference>
<dbReference type="Gene3D" id="2.60.40.1120">
    <property type="entry name" value="Carboxypeptidase-like, regulatory domain"/>
    <property type="match status" value="1"/>
</dbReference>
<evidence type="ECO:0000256" key="6">
    <source>
        <dbReference type="ARBA" id="ARBA00023136"/>
    </source>
</evidence>
<accession>A0A847SH57</accession>
<name>A0A847SH57_9BACT</name>
<dbReference type="InterPro" id="IPR000531">
    <property type="entry name" value="Beta-barrel_TonB"/>
</dbReference>
<proteinExistence type="inferred from homology"/>